<proteinExistence type="predicted"/>
<dbReference type="Gene3D" id="3.40.50.300">
    <property type="entry name" value="P-loop containing nucleotide triphosphate hydrolases"/>
    <property type="match status" value="1"/>
</dbReference>
<evidence type="ECO:0000313" key="2">
    <source>
        <dbReference type="EMBL" id="KAL3859908.1"/>
    </source>
</evidence>
<feature type="domain" description="Deoxynucleoside kinase" evidence="1">
    <location>
        <begin position="19"/>
        <end position="137"/>
    </location>
</feature>
<dbReference type="AlphaFoldDB" id="A0ABD3VFV6"/>
<evidence type="ECO:0000259" key="1">
    <source>
        <dbReference type="Pfam" id="PF01712"/>
    </source>
</evidence>
<gene>
    <name evidence="2" type="ORF">ACJMK2_010092</name>
</gene>
<dbReference type="PANTHER" id="PTHR10513">
    <property type="entry name" value="DEOXYNUCLEOSIDE KINASE"/>
    <property type="match status" value="1"/>
</dbReference>
<accession>A0ABD3VFV6</accession>
<comment type="caution">
    <text evidence="2">The sequence shown here is derived from an EMBL/GenBank/DDBJ whole genome shotgun (WGS) entry which is preliminary data.</text>
</comment>
<keyword evidence="3" id="KW-1185">Reference proteome</keyword>
<dbReference type="PANTHER" id="PTHR10513:SF24">
    <property type="entry name" value="THYMIDINE KINASE 2, MITOCHONDRIAL"/>
    <property type="match status" value="1"/>
</dbReference>
<protein>
    <recommendedName>
        <fullName evidence="1">Deoxynucleoside kinase domain-containing protein</fullName>
    </recommendedName>
</protein>
<dbReference type="EMBL" id="JBJQND010000012">
    <property type="protein sequence ID" value="KAL3859908.1"/>
    <property type="molecule type" value="Genomic_DNA"/>
</dbReference>
<feature type="non-terminal residue" evidence="2">
    <location>
        <position position="1"/>
    </location>
</feature>
<dbReference type="InterPro" id="IPR031314">
    <property type="entry name" value="DNK_dom"/>
</dbReference>
<dbReference type="InterPro" id="IPR027417">
    <property type="entry name" value="P-loop_NTPase"/>
</dbReference>
<name>A0ABD3VFV6_SINWO</name>
<sequence length="157" mass="18549">HKMFIRVPHWTAIRRGFNVCVEGNIASGKTTFLEYFKKFSRLVEVHEEPVKQWRNIHGHNALAMMYEDPQRWALTFQSYVQMTMLDIHLRKQKCPIKMVERSIYSAKCFLENLHANKSVLDLEYIVLSEWFDWILKSHNIKVVSSSDDAYDDNVVNG</sequence>
<evidence type="ECO:0000313" key="3">
    <source>
        <dbReference type="Proteomes" id="UP001634394"/>
    </source>
</evidence>
<dbReference type="Pfam" id="PF01712">
    <property type="entry name" value="dNK"/>
    <property type="match status" value="1"/>
</dbReference>
<dbReference type="Proteomes" id="UP001634394">
    <property type="component" value="Unassembled WGS sequence"/>
</dbReference>
<dbReference type="InterPro" id="IPR050566">
    <property type="entry name" value="Deoxyribonucleoside_kinase"/>
</dbReference>
<dbReference type="SUPFAM" id="SSF52540">
    <property type="entry name" value="P-loop containing nucleoside triphosphate hydrolases"/>
    <property type="match status" value="1"/>
</dbReference>
<organism evidence="2 3">
    <name type="scientific">Sinanodonta woodiana</name>
    <name type="common">Chinese pond mussel</name>
    <name type="synonym">Anodonta woodiana</name>
    <dbReference type="NCBI Taxonomy" id="1069815"/>
    <lineage>
        <taxon>Eukaryota</taxon>
        <taxon>Metazoa</taxon>
        <taxon>Spiralia</taxon>
        <taxon>Lophotrochozoa</taxon>
        <taxon>Mollusca</taxon>
        <taxon>Bivalvia</taxon>
        <taxon>Autobranchia</taxon>
        <taxon>Heteroconchia</taxon>
        <taxon>Palaeoheterodonta</taxon>
        <taxon>Unionida</taxon>
        <taxon>Unionoidea</taxon>
        <taxon>Unionidae</taxon>
        <taxon>Unioninae</taxon>
        <taxon>Sinanodonta</taxon>
    </lineage>
</organism>
<reference evidence="2 3" key="1">
    <citation type="submission" date="2024-11" db="EMBL/GenBank/DDBJ databases">
        <title>Chromosome-level genome assembly of the freshwater bivalve Anodonta woodiana.</title>
        <authorList>
            <person name="Chen X."/>
        </authorList>
    </citation>
    <scope>NUCLEOTIDE SEQUENCE [LARGE SCALE GENOMIC DNA]</scope>
    <source>
        <strain evidence="2">MN2024</strain>
        <tissue evidence="2">Gills</tissue>
    </source>
</reference>